<dbReference type="EMBL" id="PVNK01000207">
    <property type="protein sequence ID" value="PRP92637.1"/>
    <property type="molecule type" value="Genomic_DNA"/>
</dbReference>
<evidence type="ECO:0000259" key="2">
    <source>
        <dbReference type="PROSITE" id="PS51379"/>
    </source>
</evidence>
<dbReference type="Proteomes" id="UP000237968">
    <property type="component" value="Unassembled WGS sequence"/>
</dbReference>
<dbReference type="PROSITE" id="PS51379">
    <property type="entry name" value="4FE4S_FER_2"/>
    <property type="match status" value="1"/>
</dbReference>
<proteinExistence type="predicted"/>
<evidence type="ECO:0000256" key="1">
    <source>
        <dbReference type="SAM" id="SignalP"/>
    </source>
</evidence>
<protein>
    <recommendedName>
        <fullName evidence="2">4Fe-4S ferredoxin-type domain-containing protein</fullName>
    </recommendedName>
</protein>
<keyword evidence="4" id="KW-1185">Reference proteome</keyword>
<evidence type="ECO:0000313" key="4">
    <source>
        <dbReference type="Proteomes" id="UP000237968"/>
    </source>
</evidence>
<reference evidence="3 4" key="1">
    <citation type="submission" date="2018-03" db="EMBL/GenBank/DDBJ databases">
        <title>Draft Genome Sequences of the Obligatory Marine Myxobacteria Enhygromyxa salina SWB005.</title>
        <authorList>
            <person name="Poehlein A."/>
            <person name="Moghaddam J.A."/>
            <person name="Harms H."/>
            <person name="Alanjari M."/>
            <person name="Koenig G.M."/>
            <person name="Daniel R."/>
            <person name="Schaeberle T.F."/>
        </authorList>
    </citation>
    <scope>NUCLEOTIDE SEQUENCE [LARGE SCALE GENOMIC DNA]</scope>
    <source>
        <strain evidence="3 4">SWB005</strain>
    </source>
</reference>
<dbReference type="PROSITE" id="PS51257">
    <property type="entry name" value="PROKAR_LIPOPROTEIN"/>
    <property type="match status" value="1"/>
</dbReference>
<keyword evidence="1" id="KW-0732">Signal</keyword>
<organism evidence="3 4">
    <name type="scientific">Enhygromyxa salina</name>
    <dbReference type="NCBI Taxonomy" id="215803"/>
    <lineage>
        <taxon>Bacteria</taxon>
        <taxon>Pseudomonadati</taxon>
        <taxon>Myxococcota</taxon>
        <taxon>Polyangia</taxon>
        <taxon>Nannocystales</taxon>
        <taxon>Nannocystaceae</taxon>
        <taxon>Enhygromyxa</taxon>
    </lineage>
</organism>
<feature type="domain" description="4Fe-4S ferredoxin-type" evidence="2">
    <location>
        <begin position="96"/>
        <end position="126"/>
    </location>
</feature>
<dbReference type="OrthoDB" id="5497861at2"/>
<accession>A0A2S9XIH6</accession>
<dbReference type="RefSeq" id="WP_146156056.1">
    <property type="nucleotide sequence ID" value="NZ_PVNK01000207.1"/>
</dbReference>
<dbReference type="AlphaFoldDB" id="A0A2S9XIH6"/>
<feature type="chain" id="PRO_5015736811" description="4Fe-4S ferredoxin-type domain-containing protein" evidence="1">
    <location>
        <begin position="29"/>
        <end position="346"/>
    </location>
</feature>
<evidence type="ECO:0000313" key="3">
    <source>
        <dbReference type="EMBL" id="PRP92637.1"/>
    </source>
</evidence>
<sequence length="346" mass="34829">MASSPLRKIHFAALSLASVLGFGLGACVQDPGTGTCAPGTLNCECNVGQCYPGLQCVANFCIGIPGGDGDGDGETGDGTDDPECPTGELSCDGACIDPDVDPDNCGECGNACEGVCNGGVCEIVDCTVEACPDGSYCDLGTNECMPGCGSDADCPDGSCDLGSHTCGLGAGDACDVYTQDCIDGFKCNASYDPPICTQLPPAPKQVGQPCELAEDDCVGGAYCMYSGDPNVGTCNPVCGGSEANPTCDLGEFCAMTAPPLCFAQCDPLADDCAFSEGCYGLTANMEFGCIPTSVNLGLGESCAYLNDCESGLGCNTNGVCAEFCAVDNPPVDCTCVELFNGIGLCT</sequence>
<feature type="signal peptide" evidence="1">
    <location>
        <begin position="1"/>
        <end position="28"/>
    </location>
</feature>
<comment type="caution">
    <text evidence="3">The sequence shown here is derived from an EMBL/GenBank/DDBJ whole genome shotgun (WGS) entry which is preliminary data.</text>
</comment>
<name>A0A2S9XIH6_9BACT</name>
<dbReference type="InterPro" id="IPR017896">
    <property type="entry name" value="4Fe4S_Fe-S-bd"/>
</dbReference>
<gene>
    <name evidence="3" type="ORF">ENSA5_48190</name>
</gene>